<dbReference type="EMBL" id="LJZR01000010">
    <property type="protein sequence ID" value="KPQ35675.1"/>
    <property type="molecule type" value="Genomic_DNA"/>
</dbReference>
<dbReference type="Pfam" id="PF02481">
    <property type="entry name" value="DNA_processg_A"/>
    <property type="match status" value="1"/>
</dbReference>
<evidence type="ECO:0000259" key="1">
    <source>
        <dbReference type="Pfam" id="PF02481"/>
    </source>
</evidence>
<comment type="caution">
    <text evidence="2">The sequence shown here is derived from an EMBL/GenBank/DDBJ whole genome shotgun (WGS) entry which is preliminary data.</text>
</comment>
<accession>A0A0P8DGQ9</accession>
<dbReference type="InterPro" id="IPR057666">
    <property type="entry name" value="DrpA_SLOG"/>
</dbReference>
<organism evidence="2 3">
    <name type="scientific">Phormidesmis priestleyi Ana</name>
    <dbReference type="NCBI Taxonomy" id="1666911"/>
    <lineage>
        <taxon>Bacteria</taxon>
        <taxon>Bacillati</taxon>
        <taxon>Cyanobacteriota</taxon>
        <taxon>Cyanophyceae</taxon>
        <taxon>Leptolyngbyales</taxon>
        <taxon>Leptolyngbyaceae</taxon>
        <taxon>Phormidesmis</taxon>
    </lineage>
</organism>
<dbReference type="GO" id="GO:0009294">
    <property type="term" value="P:DNA-mediated transformation"/>
    <property type="evidence" value="ECO:0007669"/>
    <property type="project" value="InterPro"/>
</dbReference>
<reference evidence="2 3" key="1">
    <citation type="submission" date="2015-09" db="EMBL/GenBank/DDBJ databases">
        <title>Identification and resolution of microdiversity through metagenomic sequencing of parallel consortia.</title>
        <authorList>
            <person name="Nelson W.C."/>
            <person name="Romine M.F."/>
            <person name="Lindemann S.R."/>
        </authorList>
    </citation>
    <scope>NUCLEOTIDE SEQUENCE [LARGE SCALE GENOMIC DNA]</scope>
    <source>
        <strain evidence="2">Ana</strain>
    </source>
</reference>
<gene>
    <name evidence="2" type="ORF">HLUCCA11_08905</name>
</gene>
<name>A0A0P8DGQ9_9CYAN</name>
<dbReference type="Proteomes" id="UP000050465">
    <property type="component" value="Unassembled WGS sequence"/>
</dbReference>
<feature type="domain" description="Smf/DprA SLOG" evidence="1">
    <location>
        <begin position="9"/>
        <end position="202"/>
    </location>
</feature>
<dbReference type="AlphaFoldDB" id="A0A0P8DGQ9"/>
<evidence type="ECO:0000313" key="3">
    <source>
        <dbReference type="Proteomes" id="UP000050465"/>
    </source>
</evidence>
<dbReference type="Gene3D" id="3.40.50.450">
    <property type="match status" value="1"/>
</dbReference>
<proteinExistence type="predicted"/>
<evidence type="ECO:0000313" key="2">
    <source>
        <dbReference type="EMBL" id="KPQ35675.1"/>
    </source>
</evidence>
<sequence length="216" mass="24224">MLQITSLQSDHPDYPKTAIQYWDNSALPTISAIGNPKLLQQQPTLAIFCSVKCPGDLILQTYDLAKNLRDTKISTISGFHSPMEKECLMLLLRGTQPIVHCPARSLDNMRLPKEHKTAIQRDRLLMLSPFHSNQSRMTAMLAQKRNHFVAALADAVFIAYASSDSKTEDLAKQVIAWKKPLLTFTSNENQNLINLGAKTIETFLNNNFGFKALPVK</sequence>
<dbReference type="STRING" id="1666911.HLUCCA11_08905"/>
<protein>
    <submittedName>
        <fullName evidence="2">Putative Rossmann fold nucleotide-binding protein involved in DNA uptake</fullName>
    </submittedName>
</protein>